<evidence type="ECO:0000313" key="11">
    <source>
        <dbReference type="Proteomes" id="UP000199287"/>
    </source>
</evidence>
<evidence type="ECO:0000256" key="5">
    <source>
        <dbReference type="ARBA" id="ARBA00023002"/>
    </source>
</evidence>
<keyword evidence="7" id="KW-0963">Cytoplasm</keyword>
<dbReference type="InterPro" id="IPR000706">
    <property type="entry name" value="AGPR_type-1"/>
</dbReference>
<dbReference type="PANTHER" id="PTHR32338:SF10">
    <property type="entry name" value="N-ACETYL-GAMMA-GLUTAMYL-PHOSPHATE REDUCTASE, CHLOROPLASTIC-RELATED"/>
    <property type="match status" value="1"/>
</dbReference>
<dbReference type="Gene3D" id="3.40.50.720">
    <property type="entry name" value="NAD(P)-binding Rossmann-like Domain"/>
    <property type="match status" value="1"/>
</dbReference>
<reference evidence="11" key="1">
    <citation type="submission" date="2016-10" db="EMBL/GenBank/DDBJ databases">
        <authorList>
            <person name="Varghese N."/>
            <person name="Submissions S."/>
        </authorList>
    </citation>
    <scope>NUCLEOTIDE SEQUENCE [LARGE SCALE GENOMIC DNA]</scope>
    <source>
        <strain evidence="11">Z-7934</strain>
    </source>
</reference>
<keyword evidence="3 7" id="KW-0028">Amino-acid biosynthesis</keyword>
<dbReference type="InterPro" id="IPR036291">
    <property type="entry name" value="NAD(P)-bd_dom_sf"/>
</dbReference>
<name>A0A1I3AX96_9FIRM</name>
<sequence>MIKAGIIGATGYTGAELVRLLELHPEIETIFLDSRSYEGIRFSDIYPNLRGKVHDTCQSINVDSVPEDTDIIFSALPHRISQSKVLPLIEKGFRVIDFSADFRLREAKIYEHWYETKHLDDRTLEKAVYGLPEWYTASIAKAGLVANPGCFPTSILLPLLPLLKENLIKNKDIIIDSKTGVSGAGRSSSEVNIFSQVNENIKAYNIGKHRHTPEIEQELSLAAGSSVNILFTPHLIPVDRGILSTIVMSAEGITRKDIEACYEAYYGKKSFIRILKEGYLPETKAVKGSNFCDIGFVIDSRSGKLVVVSAIDNLLKGSSSQAVQNMNVMFGLEETAGLNAAPIWP</sequence>
<organism evidence="10 11">
    <name type="scientific">Tindallia magadiensis</name>
    <dbReference type="NCBI Taxonomy" id="69895"/>
    <lineage>
        <taxon>Bacteria</taxon>
        <taxon>Bacillati</taxon>
        <taxon>Bacillota</taxon>
        <taxon>Clostridia</taxon>
        <taxon>Peptostreptococcales</taxon>
        <taxon>Tindalliaceae</taxon>
        <taxon>Tindallia</taxon>
    </lineage>
</organism>
<accession>A0A1I3AX96</accession>
<dbReference type="InterPro" id="IPR023013">
    <property type="entry name" value="AGPR_AS"/>
</dbReference>
<dbReference type="PROSITE" id="PS01224">
    <property type="entry name" value="ARGC"/>
    <property type="match status" value="1"/>
</dbReference>
<dbReference type="NCBIfam" id="TIGR01850">
    <property type="entry name" value="argC"/>
    <property type="match status" value="1"/>
</dbReference>
<dbReference type="RefSeq" id="WP_093369216.1">
    <property type="nucleotide sequence ID" value="NZ_FOQA01000001.1"/>
</dbReference>
<dbReference type="CDD" id="cd17895">
    <property type="entry name" value="AGPR_1_N"/>
    <property type="match status" value="1"/>
</dbReference>
<evidence type="ECO:0000256" key="4">
    <source>
        <dbReference type="ARBA" id="ARBA00022857"/>
    </source>
</evidence>
<proteinExistence type="inferred from homology"/>
<keyword evidence="11" id="KW-1185">Reference proteome</keyword>
<dbReference type="STRING" id="69895.SAMN05192551_101457"/>
<evidence type="ECO:0000313" key="10">
    <source>
        <dbReference type="EMBL" id="SFH54654.1"/>
    </source>
</evidence>
<comment type="pathway">
    <text evidence="1 7">Amino-acid biosynthesis; L-arginine biosynthesis; N(2)-acetyl-L-ornithine from L-glutamate: step 3/4.</text>
</comment>
<dbReference type="EMBL" id="FOQA01000001">
    <property type="protein sequence ID" value="SFH54654.1"/>
    <property type="molecule type" value="Genomic_DNA"/>
</dbReference>
<protein>
    <recommendedName>
        <fullName evidence="7">N-acetyl-gamma-glutamyl-phosphate reductase</fullName>
        <shortName evidence="7">AGPR</shortName>
        <ecNumber evidence="7">1.2.1.38</ecNumber>
    </recommendedName>
    <alternativeName>
        <fullName evidence="7">N-acetyl-glutamate semialdehyde dehydrogenase</fullName>
        <shortName evidence="7">NAGSA dehydrogenase</shortName>
    </alternativeName>
</protein>
<dbReference type="AlphaFoldDB" id="A0A1I3AX96"/>
<evidence type="ECO:0000256" key="8">
    <source>
        <dbReference type="PROSITE-ProRule" id="PRU10010"/>
    </source>
</evidence>
<evidence type="ECO:0000256" key="6">
    <source>
        <dbReference type="ARBA" id="ARBA00050557"/>
    </source>
</evidence>
<dbReference type="InterPro" id="IPR000534">
    <property type="entry name" value="Semialdehyde_DH_NAD-bd"/>
</dbReference>
<evidence type="ECO:0000259" key="9">
    <source>
        <dbReference type="SMART" id="SM00859"/>
    </source>
</evidence>
<keyword evidence="2 7" id="KW-0055">Arginine biosynthesis</keyword>
<dbReference type="GO" id="GO:0051287">
    <property type="term" value="F:NAD binding"/>
    <property type="evidence" value="ECO:0007669"/>
    <property type="project" value="InterPro"/>
</dbReference>
<dbReference type="SUPFAM" id="SSF51735">
    <property type="entry name" value="NAD(P)-binding Rossmann-fold domains"/>
    <property type="match status" value="1"/>
</dbReference>
<evidence type="ECO:0000256" key="2">
    <source>
        <dbReference type="ARBA" id="ARBA00022571"/>
    </source>
</evidence>
<dbReference type="SUPFAM" id="SSF55347">
    <property type="entry name" value="Glyceraldehyde-3-phosphate dehydrogenase-like, C-terminal domain"/>
    <property type="match status" value="1"/>
</dbReference>
<dbReference type="GO" id="GO:0006526">
    <property type="term" value="P:L-arginine biosynthetic process"/>
    <property type="evidence" value="ECO:0007669"/>
    <property type="project" value="UniProtKB-UniRule"/>
</dbReference>
<dbReference type="Proteomes" id="UP000199287">
    <property type="component" value="Unassembled WGS sequence"/>
</dbReference>
<dbReference type="GO" id="GO:0005737">
    <property type="term" value="C:cytoplasm"/>
    <property type="evidence" value="ECO:0007669"/>
    <property type="project" value="UniProtKB-SubCell"/>
</dbReference>
<evidence type="ECO:0000256" key="3">
    <source>
        <dbReference type="ARBA" id="ARBA00022605"/>
    </source>
</evidence>
<evidence type="ECO:0000256" key="7">
    <source>
        <dbReference type="HAMAP-Rule" id="MF_00150"/>
    </source>
</evidence>
<dbReference type="InterPro" id="IPR058924">
    <property type="entry name" value="AGPR_dimerisation_dom"/>
</dbReference>
<dbReference type="GO" id="GO:0003942">
    <property type="term" value="F:N-acetyl-gamma-glutamyl-phosphate reductase activity"/>
    <property type="evidence" value="ECO:0007669"/>
    <property type="project" value="UniProtKB-UniRule"/>
</dbReference>
<dbReference type="SMART" id="SM00859">
    <property type="entry name" value="Semialdhyde_dh"/>
    <property type="match status" value="1"/>
</dbReference>
<dbReference type="HAMAP" id="MF_00150">
    <property type="entry name" value="ArgC_type1"/>
    <property type="match status" value="1"/>
</dbReference>
<dbReference type="EC" id="1.2.1.38" evidence="7"/>
<dbReference type="UniPathway" id="UPA00068">
    <property type="reaction ID" value="UER00108"/>
</dbReference>
<dbReference type="FunFam" id="3.30.360.10:FF:000014">
    <property type="entry name" value="N-acetyl-gamma-glutamyl-phosphate reductase"/>
    <property type="match status" value="1"/>
</dbReference>
<feature type="active site" evidence="7 8">
    <location>
        <position position="150"/>
    </location>
</feature>
<comment type="similarity">
    <text evidence="7">Belongs to the NAGSA dehydrogenase family. Type 1 subfamily.</text>
</comment>
<dbReference type="GO" id="GO:0070401">
    <property type="term" value="F:NADP+ binding"/>
    <property type="evidence" value="ECO:0007669"/>
    <property type="project" value="InterPro"/>
</dbReference>
<comment type="function">
    <text evidence="7">Catalyzes the NADPH-dependent reduction of N-acetyl-5-glutamyl phosphate to yield N-acetyl-L-glutamate 5-semialdehyde.</text>
</comment>
<comment type="catalytic activity">
    <reaction evidence="6 7">
        <text>N-acetyl-L-glutamate 5-semialdehyde + phosphate + NADP(+) = N-acetyl-L-glutamyl 5-phosphate + NADPH + H(+)</text>
        <dbReference type="Rhea" id="RHEA:21588"/>
        <dbReference type="ChEBI" id="CHEBI:15378"/>
        <dbReference type="ChEBI" id="CHEBI:29123"/>
        <dbReference type="ChEBI" id="CHEBI:43474"/>
        <dbReference type="ChEBI" id="CHEBI:57783"/>
        <dbReference type="ChEBI" id="CHEBI:57936"/>
        <dbReference type="ChEBI" id="CHEBI:58349"/>
        <dbReference type="EC" id="1.2.1.38"/>
    </reaction>
</comment>
<evidence type="ECO:0000256" key="1">
    <source>
        <dbReference type="ARBA" id="ARBA00004862"/>
    </source>
</evidence>
<comment type="subcellular location">
    <subcellularLocation>
        <location evidence="7">Cytoplasm</location>
    </subcellularLocation>
</comment>
<gene>
    <name evidence="7" type="primary">argC</name>
    <name evidence="10" type="ORF">SAMN05192551_101457</name>
</gene>
<dbReference type="OrthoDB" id="9801289at2"/>
<dbReference type="Pfam" id="PF22698">
    <property type="entry name" value="Semialdhyde_dhC_1"/>
    <property type="match status" value="1"/>
</dbReference>
<feature type="domain" description="Semialdehyde dehydrogenase NAD-binding" evidence="9">
    <location>
        <begin position="3"/>
        <end position="142"/>
    </location>
</feature>
<keyword evidence="5 7" id="KW-0560">Oxidoreductase</keyword>
<dbReference type="PANTHER" id="PTHR32338">
    <property type="entry name" value="N-ACETYL-GAMMA-GLUTAMYL-PHOSPHATE REDUCTASE, CHLOROPLASTIC-RELATED-RELATED"/>
    <property type="match status" value="1"/>
</dbReference>
<dbReference type="Pfam" id="PF01118">
    <property type="entry name" value="Semialdhyde_dh"/>
    <property type="match status" value="1"/>
</dbReference>
<dbReference type="InterPro" id="IPR050085">
    <property type="entry name" value="AGPR"/>
</dbReference>
<dbReference type="CDD" id="cd23934">
    <property type="entry name" value="AGPR_1_C"/>
    <property type="match status" value="1"/>
</dbReference>
<dbReference type="Gene3D" id="3.30.360.10">
    <property type="entry name" value="Dihydrodipicolinate Reductase, domain 2"/>
    <property type="match status" value="1"/>
</dbReference>
<keyword evidence="4 7" id="KW-0521">NADP</keyword>